<dbReference type="AlphaFoldDB" id="A0A2M9Y5P6"/>
<dbReference type="Gene3D" id="3.40.50.150">
    <property type="entry name" value="Vaccinia Virus protein VP39"/>
    <property type="match status" value="1"/>
</dbReference>
<comment type="caution">
    <text evidence="6">Lacks conserved residue(s) required for the propagation of feature annotation.</text>
</comment>
<dbReference type="RefSeq" id="WP_100788905.1">
    <property type="nucleotide sequence ID" value="NZ_NPDQ01000001.1"/>
</dbReference>
<dbReference type="PANTHER" id="PTHR31760">
    <property type="entry name" value="S-ADENOSYL-L-METHIONINE-DEPENDENT METHYLTRANSFERASES SUPERFAMILY PROTEIN"/>
    <property type="match status" value="1"/>
</dbReference>
<keyword evidence="3 6" id="KW-0489">Methyltransferase</keyword>
<protein>
    <recommendedName>
        <fullName evidence="6">Ribosomal RNA small subunit methyltransferase G</fullName>
        <ecNumber evidence="6">2.1.1.-</ecNumber>
    </recommendedName>
    <alternativeName>
        <fullName evidence="6">16S rRNA 7-methylguanosine methyltransferase</fullName>
        <shortName evidence="6">16S rRNA m7G methyltransferase</shortName>
    </alternativeName>
</protein>
<dbReference type="EMBL" id="RQFP01000001">
    <property type="protein sequence ID" value="TGK96146.1"/>
    <property type="molecule type" value="Genomic_DNA"/>
</dbReference>
<keyword evidence="2 6" id="KW-0698">rRNA processing</keyword>
<evidence type="ECO:0000256" key="5">
    <source>
        <dbReference type="ARBA" id="ARBA00022691"/>
    </source>
</evidence>
<keyword evidence="4 6" id="KW-0808">Transferase</keyword>
<comment type="function">
    <text evidence="6">Specifically methylates the N7 position of a guanine in 16S rRNA.</text>
</comment>
<dbReference type="EC" id="2.1.1.-" evidence="6"/>
<dbReference type="InterPro" id="IPR003682">
    <property type="entry name" value="rRNA_ssu_MeTfrase_G"/>
</dbReference>
<evidence type="ECO:0000256" key="3">
    <source>
        <dbReference type="ARBA" id="ARBA00022603"/>
    </source>
</evidence>
<dbReference type="Proteomes" id="UP000297891">
    <property type="component" value="Unassembled WGS sequence"/>
</dbReference>
<evidence type="ECO:0000313" key="8">
    <source>
        <dbReference type="Proteomes" id="UP000297891"/>
    </source>
</evidence>
<dbReference type="PIRSF" id="PIRSF003078">
    <property type="entry name" value="GidB"/>
    <property type="match status" value="1"/>
</dbReference>
<gene>
    <name evidence="6" type="primary">rsmG</name>
    <name evidence="7" type="ORF">EHQ30_05875</name>
</gene>
<evidence type="ECO:0000256" key="1">
    <source>
        <dbReference type="ARBA" id="ARBA00022490"/>
    </source>
</evidence>
<comment type="caution">
    <text evidence="7">The sequence shown here is derived from an EMBL/GenBank/DDBJ whole genome shotgun (WGS) entry which is preliminary data.</text>
</comment>
<evidence type="ECO:0000256" key="2">
    <source>
        <dbReference type="ARBA" id="ARBA00022552"/>
    </source>
</evidence>
<name>A0A2M9Y5P6_9LEPT</name>
<comment type="similarity">
    <text evidence="6">Belongs to the methyltransferase superfamily. RNA methyltransferase RsmG family.</text>
</comment>
<dbReference type="GO" id="GO:0070043">
    <property type="term" value="F:rRNA (guanine-N7-)-methyltransferase activity"/>
    <property type="evidence" value="ECO:0007669"/>
    <property type="project" value="UniProtKB-UniRule"/>
</dbReference>
<feature type="binding site" evidence="6">
    <location>
        <position position="91"/>
    </location>
    <ligand>
        <name>S-adenosyl-L-methionine</name>
        <dbReference type="ChEBI" id="CHEBI:59789"/>
    </ligand>
</feature>
<evidence type="ECO:0000256" key="6">
    <source>
        <dbReference type="HAMAP-Rule" id="MF_00074"/>
    </source>
</evidence>
<organism evidence="7 8">
    <name type="scientific">Leptospira brenneri</name>
    <dbReference type="NCBI Taxonomy" id="2023182"/>
    <lineage>
        <taxon>Bacteria</taxon>
        <taxon>Pseudomonadati</taxon>
        <taxon>Spirochaetota</taxon>
        <taxon>Spirochaetia</taxon>
        <taxon>Leptospirales</taxon>
        <taxon>Leptospiraceae</taxon>
        <taxon>Leptospira</taxon>
    </lineage>
</organism>
<comment type="subcellular location">
    <subcellularLocation>
        <location evidence="6">Cytoplasm</location>
    </subcellularLocation>
</comment>
<dbReference type="OrthoDB" id="340750at2"/>
<feature type="binding site" evidence="6">
    <location>
        <position position="86"/>
    </location>
    <ligand>
        <name>S-adenosyl-L-methionine</name>
        <dbReference type="ChEBI" id="CHEBI:59789"/>
    </ligand>
</feature>
<dbReference type="Pfam" id="PF02527">
    <property type="entry name" value="GidB"/>
    <property type="match status" value="1"/>
</dbReference>
<feature type="binding site" evidence="6">
    <location>
        <position position="154"/>
    </location>
    <ligand>
        <name>S-adenosyl-L-methionine</name>
        <dbReference type="ChEBI" id="CHEBI:59789"/>
    </ligand>
</feature>
<keyword evidence="5 6" id="KW-0949">S-adenosyl-L-methionine</keyword>
<dbReference type="GO" id="GO:0005829">
    <property type="term" value="C:cytosol"/>
    <property type="evidence" value="ECO:0007669"/>
    <property type="project" value="TreeGrafter"/>
</dbReference>
<dbReference type="SUPFAM" id="SSF53335">
    <property type="entry name" value="S-adenosyl-L-methionine-dependent methyltransferases"/>
    <property type="match status" value="1"/>
</dbReference>
<evidence type="ECO:0000256" key="4">
    <source>
        <dbReference type="ARBA" id="ARBA00022679"/>
    </source>
</evidence>
<proteinExistence type="inferred from homology"/>
<reference evidence="7" key="1">
    <citation type="journal article" date="2019" name="PLoS Negl. Trop. Dis.">
        <title>Revisiting the worldwide diversity of Leptospira species in the environment.</title>
        <authorList>
            <person name="Vincent A.T."/>
            <person name="Schiettekatte O."/>
            <person name="Bourhy P."/>
            <person name="Veyrier F.J."/>
            <person name="Picardeau M."/>
        </authorList>
    </citation>
    <scope>NUCLEOTIDE SEQUENCE [LARGE SCALE GENOMIC DNA]</scope>
    <source>
        <strain evidence="7">201800277</strain>
    </source>
</reference>
<keyword evidence="8" id="KW-1185">Reference proteome</keyword>
<dbReference type="HAMAP" id="MF_00074">
    <property type="entry name" value="16SrRNA_methyltr_G"/>
    <property type="match status" value="1"/>
</dbReference>
<evidence type="ECO:0000313" key="7">
    <source>
        <dbReference type="EMBL" id="TGK96146.1"/>
    </source>
</evidence>
<dbReference type="InterPro" id="IPR029063">
    <property type="entry name" value="SAM-dependent_MTases_sf"/>
</dbReference>
<keyword evidence="1 6" id="KW-0963">Cytoplasm</keyword>
<sequence>MSEKTIQEEIQSIIPDLFPTLEPEFDWELVKNFYEFLKRDNEKGGFFSRNDSEKILERHILESLIFVWKLKSTGYVSRETNVADVGTGPGLPGFLFALLKKPPHVFLVDSQKRKLALLETEIESGSLSKIKKRVDFVYARTEEISSNFDVVTSRAMVPYPYIAEVTARMVKQKGILCPFLAQPYQDLEKETEVLTNNGFLMKKEIPIPELEFVGKRHIKILQKNSLPKKGYPRDWKEIVKETKSKNG</sequence>
<accession>A0A2M9Y5P6</accession>
<dbReference type="PANTHER" id="PTHR31760:SF0">
    <property type="entry name" value="S-ADENOSYL-L-METHIONINE-DEPENDENT METHYLTRANSFERASES SUPERFAMILY PROTEIN"/>
    <property type="match status" value="1"/>
</dbReference>